<comment type="caution">
    <text evidence="2">The sequence shown here is derived from an EMBL/GenBank/DDBJ whole genome shotgun (WGS) entry which is preliminary data.</text>
</comment>
<feature type="compositionally biased region" description="Low complexity" evidence="1">
    <location>
        <begin position="124"/>
        <end position="136"/>
    </location>
</feature>
<gene>
    <name evidence="2" type="ORF">VaNZ11_014945</name>
</gene>
<evidence type="ECO:0000256" key="1">
    <source>
        <dbReference type="SAM" id="MobiDB-lite"/>
    </source>
</evidence>
<feature type="region of interest" description="Disordered" evidence="1">
    <location>
        <begin position="1080"/>
        <end position="1135"/>
    </location>
</feature>
<feature type="compositionally biased region" description="Low complexity" evidence="1">
    <location>
        <begin position="151"/>
        <end position="163"/>
    </location>
</feature>
<feature type="compositionally biased region" description="Pro residues" evidence="1">
    <location>
        <begin position="63"/>
        <end position="75"/>
    </location>
</feature>
<evidence type="ECO:0000313" key="2">
    <source>
        <dbReference type="EMBL" id="GLI70137.1"/>
    </source>
</evidence>
<feature type="compositionally biased region" description="Low complexity" evidence="1">
    <location>
        <begin position="1093"/>
        <end position="1111"/>
    </location>
</feature>
<feature type="region of interest" description="Disordered" evidence="1">
    <location>
        <begin position="115"/>
        <end position="172"/>
    </location>
</feature>
<evidence type="ECO:0008006" key="4">
    <source>
        <dbReference type="Google" id="ProtNLM"/>
    </source>
</evidence>
<reference evidence="2 3" key="1">
    <citation type="journal article" date="2023" name="IScience">
        <title>Expanded male sex-determining region conserved during the evolution of homothallism in the green alga Volvox.</title>
        <authorList>
            <person name="Yamamoto K."/>
            <person name="Matsuzaki R."/>
            <person name="Mahakham W."/>
            <person name="Heman W."/>
            <person name="Sekimoto H."/>
            <person name="Kawachi M."/>
            <person name="Minakuchi Y."/>
            <person name="Toyoda A."/>
            <person name="Nozaki H."/>
        </authorList>
    </citation>
    <scope>NUCLEOTIDE SEQUENCE [LARGE SCALE GENOMIC DNA]</scope>
    <source>
        <strain evidence="2 3">NIES-4468</strain>
    </source>
</reference>
<feature type="region of interest" description="Disordered" evidence="1">
    <location>
        <begin position="853"/>
        <end position="905"/>
    </location>
</feature>
<accession>A0ABQ5SJH1</accession>
<dbReference type="EMBL" id="BSDZ01000089">
    <property type="protein sequence ID" value="GLI70137.1"/>
    <property type="molecule type" value="Genomic_DNA"/>
</dbReference>
<dbReference type="InterPro" id="IPR046347">
    <property type="entry name" value="bZIP_sf"/>
</dbReference>
<dbReference type="CDD" id="cd14688">
    <property type="entry name" value="bZIP_YAP"/>
    <property type="match status" value="1"/>
</dbReference>
<feature type="region of interest" description="Disordered" evidence="1">
    <location>
        <begin position="822"/>
        <end position="841"/>
    </location>
</feature>
<feature type="compositionally biased region" description="Low complexity" evidence="1">
    <location>
        <begin position="76"/>
        <end position="85"/>
    </location>
</feature>
<organism evidence="2 3">
    <name type="scientific">Volvox africanus</name>
    <dbReference type="NCBI Taxonomy" id="51714"/>
    <lineage>
        <taxon>Eukaryota</taxon>
        <taxon>Viridiplantae</taxon>
        <taxon>Chlorophyta</taxon>
        <taxon>core chlorophytes</taxon>
        <taxon>Chlorophyceae</taxon>
        <taxon>CS clade</taxon>
        <taxon>Chlamydomonadales</taxon>
        <taxon>Volvocaceae</taxon>
        <taxon>Volvox</taxon>
    </lineage>
</organism>
<keyword evidence="3" id="KW-1185">Reference proteome</keyword>
<proteinExistence type="predicted"/>
<name>A0ABQ5SJH1_9CHLO</name>
<feature type="region of interest" description="Disordered" evidence="1">
    <location>
        <begin position="597"/>
        <end position="637"/>
    </location>
</feature>
<feature type="compositionally biased region" description="Basic and acidic residues" evidence="1">
    <location>
        <begin position="613"/>
        <end position="623"/>
    </location>
</feature>
<dbReference type="Proteomes" id="UP001165090">
    <property type="component" value="Unassembled WGS sequence"/>
</dbReference>
<evidence type="ECO:0000313" key="3">
    <source>
        <dbReference type="Proteomes" id="UP001165090"/>
    </source>
</evidence>
<feature type="region of interest" description="Disordered" evidence="1">
    <location>
        <begin position="26"/>
        <end position="100"/>
    </location>
</feature>
<protein>
    <recommendedName>
        <fullName evidence="4">BZIP domain-containing protein</fullName>
    </recommendedName>
</protein>
<dbReference type="SUPFAM" id="SSF57959">
    <property type="entry name" value="Leucine zipper domain"/>
    <property type="match status" value="1"/>
</dbReference>
<feature type="compositionally biased region" description="Polar residues" evidence="1">
    <location>
        <begin position="860"/>
        <end position="886"/>
    </location>
</feature>
<sequence length="1135" mass="120606">MTHHYKHMFDTRLVFPKDLLVHGQGLRPCSMEGPSQAAPRLGPRAGYGAPSNAPQSEDHSLPLPLPLPLPRPRPGGPLRASSRGPWAPKRPKISPLPGTLMPTQLQLQHMQMRLRLTPPPSPPQQQRQQSSPRLHPSLPPQRPKHLPAEHSVVPLSRPSSASPAPRPPALMDGSLAHHAATHVANLLLQQAARRPPFNLSQQHQPPHVYPPRRTALTRAQLDAHHLPYRTMPYNHIARTTSDPAFAYSYNAALHELPVEGAMHSKEDGALMHGAASDPSRCCPAPPPRDHCGGEFDDGSDGNVKVDGDWYADSYSDPGLQLTQTHSPHRWRLERQLRTEGLGPCSGIENGSFTGIWMSQRPLATSSLGTSLGYPGVTPAHITRMAAAAAAPLSPRRALEEAASAGVDTEVVGLHSAVPPNHVVRGRSRPPVPQAPLRLRDLRQVRPMAAAMTPRPAVGSNILGDDIASTADGFSERQYDSVRYLNVDYDRGMGHGGRYGLAGYRGGSKAVHQTLPTDFDREEPQDDLRVRSTAQYGTNVSSPLHDTGLNGSPGSAAGMVYDHPPHLHWQPAHPKGVSCGAVSPPAALLIRKRPSATAGLSNPREFACNTGRKGRMEGSPDRPETTGATKAGLCHNAGSSSDVSATRCTVQRPDDHGTAAAAAACPGASATTAATVVTVAMASTNACNDRNESSSALMGLLPQRDPQSTIGFLPTPINGPAAVAATAFGSNTSLADYAAAAAADANGAGARLAEPTPLGISIPMRPRRTIAAPGLLSTAKVDAALTAGVAAPDTPSSTRYAGSGNIRGPGAAAAAAVTAADSAPDVSDGSLDGGSAPPDQFRTNLPAAVTAAEIKPGIDSRPSTTGAGAQPFKTSSQAESPVASSPSAYVRGLDSGPGTDAVGIHPMADDVDAGMQLLAERFRTRPGRVPKAMAQLGPIAAFARDAATGRVQLGRTELHQLVACVETKLAEVVSEQKEGNRVRNRMAQRMHRNRQRERIQQLESKVSGHKLMIGQLVYAVQAYQAQLRKLCEQEGRIWNDSPGLQTLLAAAQAQLQQAPCPPGRGKWVQAQTLQQQQQLTTKTHEQPLQLEGWPQQPHEPQQQEDIPPTQQQQEEHGCADEQGLPLPYTKQRHQHE</sequence>